<accession>A0AA38F509</accession>
<dbReference type="AlphaFoldDB" id="A0AA38F509"/>
<evidence type="ECO:0000313" key="1">
    <source>
        <dbReference type="EMBL" id="KAH9289301.1"/>
    </source>
</evidence>
<proteinExistence type="predicted"/>
<sequence>MSGYDFEIIYKKGKENVVADELSRRDTSVDSLLCGMSMLTGNWVDEARLEWDQDKDTQSIIQNIKQSSITSNKFEWK</sequence>
<evidence type="ECO:0000313" key="2">
    <source>
        <dbReference type="Proteomes" id="UP000824469"/>
    </source>
</evidence>
<reference evidence="1 2" key="1">
    <citation type="journal article" date="2021" name="Nat. Plants">
        <title>The Taxus genome provides insights into paclitaxel biosynthesis.</title>
        <authorList>
            <person name="Xiong X."/>
            <person name="Gou J."/>
            <person name="Liao Q."/>
            <person name="Li Y."/>
            <person name="Zhou Q."/>
            <person name="Bi G."/>
            <person name="Li C."/>
            <person name="Du R."/>
            <person name="Wang X."/>
            <person name="Sun T."/>
            <person name="Guo L."/>
            <person name="Liang H."/>
            <person name="Lu P."/>
            <person name="Wu Y."/>
            <person name="Zhang Z."/>
            <person name="Ro D.K."/>
            <person name="Shang Y."/>
            <person name="Huang S."/>
            <person name="Yan J."/>
        </authorList>
    </citation>
    <scope>NUCLEOTIDE SEQUENCE [LARGE SCALE GENOMIC DNA]</scope>
    <source>
        <strain evidence="1">Ta-2019</strain>
    </source>
</reference>
<dbReference type="EMBL" id="JAHRHJ020003813">
    <property type="protein sequence ID" value="KAH9289301.1"/>
    <property type="molecule type" value="Genomic_DNA"/>
</dbReference>
<keyword evidence="2" id="KW-1185">Reference proteome</keyword>
<organism evidence="1 2">
    <name type="scientific">Taxus chinensis</name>
    <name type="common">Chinese yew</name>
    <name type="synonym">Taxus wallichiana var. chinensis</name>
    <dbReference type="NCBI Taxonomy" id="29808"/>
    <lineage>
        <taxon>Eukaryota</taxon>
        <taxon>Viridiplantae</taxon>
        <taxon>Streptophyta</taxon>
        <taxon>Embryophyta</taxon>
        <taxon>Tracheophyta</taxon>
        <taxon>Spermatophyta</taxon>
        <taxon>Pinopsida</taxon>
        <taxon>Pinidae</taxon>
        <taxon>Conifers II</taxon>
        <taxon>Cupressales</taxon>
        <taxon>Taxaceae</taxon>
        <taxon>Taxus</taxon>
    </lineage>
</organism>
<dbReference type="Proteomes" id="UP000824469">
    <property type="component" value="Unassembled WGS sequence"/>
</dbReference>
<name>A0AA38F509_TAXCH</name>
<protein>
    <submittedName>
        <fullName evidence="1">Uncharacterized protein</fullName>
    </submittedName>
</protein>
<comment type="caution">
    <text evidence="1">The sequence shown here is derived from an EMBL/GenBank/DDBJ whole genome shotgun (WGS) entry which is preliminary data.</text>
</comment>
<gene>
    <name evidence="1" type="ORF">KI387_033418</name>
</gene>
<feature type="non-terminal residue" evidence="1">
    <location>
        <position position="77"/>
    </location>
</feature>